<evidence type="ECO:0000313" key="3">
    <source>
        <dbReference type="Proteomes" id="UP000077255"/>
    </source>
</evidence>
<gene>
    <name evidence="2" type="ORF">ATSB10_13500</name>
</gene>
<evidence type="ECO:0000313" key="2">
    <source>
        <dbReference type="EMBL" id="AND68804.1"/>
    </source>
</evidence>
<protein>
    <submittedName>
        <fullName evidence="2">Uncharacterized protein</fullName>
    </submittedName>
</protein>
<evidence type="ECO:0000256" key="1">
    <source>
        <dbReference type="SAM" id="MobiDB-lite"/>
    </source>
</evidence>
<dbReference type="PATRIC" id="fig|445710.3.peg.1346"/>
<organism evidence="2 3">
    <name type="scientific">Dyella thiooxydans</name>
    <dbReference type="NCBI Taxonomy" id="445710"/>
    <lineage>
        <taxon>Bacteria</taxon>
        <taxon>Pseudomonadati</taxon>
        <taxon>Pseudomonadota</taxon>
        <taxon>Gammaproteobacteria</taxon>
        <taxon>Lysobacterales</taxon>
        <taxon>Rhodanobacteraceae</taxon>
        <taxon>Dyella</taxon>
    </lineage>
</organism>
<sequence>MKSLNQKKGDKKKALKTPKEKKAEKIAKKAAKASVFPGH</sequence>
<accession>A0A160N047</accession>
<dbReference type="EMBL" id="CP014841">
    <property type="protein sequence ID" value="AND68804.1"/>
    <property type="molecule type" value="Genomic_DNA"/>
</dbReference>
<reference evidence="2 3" key="1">
    <citation type="submission" date="2016-02" db="EMBL/GenBank/DDBJ databases">
        <title>Complete genome sequencing and analysis of ATSB10, Dyella thiooxydans isolated from rhizosphere soil of sunflower (Helianthus annuus L.).</title>
        <authorList>
            <person name="Lee Y."/>
            <person name="Hwangbo K."/>
            <person name="Chung H."/>
            <person name="Yoo J."/>
            <person name="Kim K.Y."/>
            <person name="Sa T.M."/>
            <person name="Um Y."/>
            <person name="Madhaiyan M."/>
        </authorList>
    </citation>
    <scope>NUCLEOTIDE SEQUENCE [LARGE SCALE GENOMIC DNA]</scope>
    <source>
        <strain evidence="2 3">ATSB10</strain>
    </source>
</reference>
<name>A0A160N047_9GAMM</name>
<dbReference type="AlphaFoldDB" id="A0A160N047"/>
<feature type="compositionally biased region" description="Basic and acidic residues" evidence="1">
    <location>
        <begin position="17"/>
        <end position="27"/>
    </location>
</feature>
<proteinExistence type="predicted"/>
<feature type="region of interest" description="Disordered" evidence="1">
    <location>
        <begin position="1"/>
        <end position="39"/>
    </location>
</feature>
<dbReference type="KEGG" id="dtx:ATSB10_13500"/>
<dbReference type="Proteomes" id="UP000077255">
    <property type="component" value="Chromosome"/>
</dbReference>
<keyword evidence="3" id="KW-1185">Reference proteome</keyword>